<evidence type="ECO:0000313" key="9">
    <source>
        <dbReference type="EMBL" id="PMD15210.1"/>
    </source>
</evidence>
<feature type="region of interest" description="Disordered" evidence="7">
    <location>
        <begin position="388"/>
        <end position="453"/>
    </location>
</feature>
<comment type="subcellular location">
    <subcellularLocation>
        <location evidence="1">Nucleus</location>
    </subcellularLocation>
</comment>
<dbReference type="AlphaFoldDB" id="A0A2J6PME6"/>
<dbReference type="Proteomes" id="UP000235672">
    <property type="component" value="Unassembled WGS sequence"/>
</dbReference>
<feature type="compositionally biased region" description="Basic and acidic residues" evidence="7">
    <location>
        <begin position="413"/>
        <end position="438"/>
    </location>
</feature>
<dbReference type="SUPFAM" id="SSF54928">
    <property type="entry name" value="RNA-binding domain, RBD"/>
    <property type="match status" value="2"/>
</dbReference>
<dbReference type="Pfam" id="PF00076">
    <property type="entry name" value="RRM_1"/>
    <property type="match status" value="1"/>
</dbReference>
<dbReference type="STRING" id="1745343.A0A2J6PME6"/>
<evidence type="ECO:0000256" key="5">
    <source>
        <dbReference type="ARBA" id="ARBA00023242"/>
    </source>
</evidence>
<proteinExistence type="predicted"/>
<evidence type="ECO:0000259" key="8">
    <source>
        <dbReference type="PROSITE" id="PS50102"/>
    </source>
</evidence>
<dbReference type="GO" id="GO:0005634">
    <property type="term" value="C:nucleus"/>
    <property type="evidence" value="ECO:0007669"/>
    <property type="project" value="UniProtKB-SubCell"/>
</dbReference>
<dbReference type="CDD" id="cd00590">
    <property type="entry name" value="RRM_SF"/>
    <property type="match status" value="1"/>
</dbReference>
<dbReference type="PROSITE" id="PS50102">
    <property type="entry name" value="RRM"/>
    <property type="match status" value="1"/>
</dbReference>
<evidence type="ECO:0000256" key="2">
    <source>
        <dbReference type="ARBA" id="ARBA00022664"/>
    </source>
</evidence>
<keyword evidence="2" id="KW-0507">mRNA processing</keyword>
<dbReference type="OrthoDB" id="610462at2759"/>
<dbReference type="InterPro" id="IPR035979">
    <property type="entry name" value="RBD_domain_sf"/>
</dbReference>
<dbReference type="InterPro" id="IPR050374">
    <property type="entry name" value="RRT5_SRSF_SR"/>
</dbReference>
<feature type="domain" description="RRM" evidence="8">
    <location>
        <begin position="255"/>
        <end position="346"/>
    </location>
</feature>
<reference evidence="9 10" key="1">
    <citation type="submission" date="2016-05" db="EMBL/GenBank/DDBJ databases">
        <title>A degradative enzymes factory behind the ericoid mycorrhizal symbiosis.</title>
        <authorList>
            <consortium name="DOE Joint Genome Institute"/>
            <person name="Martino E."/>
            <person name="Morin E."/>
            <person name="Grelet G."/>
            <person name="Kuo A."/>
            <person name="Kohler A."/>
            <person name="Daghino S."/>
            <person name="Barry K."/>
            <person name="Choi C."/>
            <person name="Cichocki N."/>
            <person name="Clum A."/>
            <person name="Copeland A."/>
            <person name="Hainaut M."/>
            <person name="Haridas S."/>
            <person name="Labutti K."/>
            <person name="Lindquist E."/>
            <person name="Lipzen A."/>
            <person name="Khouja H.-R."/>
            <person name="Murat C."/>
            <person name="Ohm R."/>
            <person name="Olson A."/>
            <person name="Spatafora J."/>
            <person name="Veneault-Fourrey C."/>
            <person name="Henrissat B."/>
            <person name="Grigoriev I."/>
            <person name="Martin F."/>
            <person name="Perotto S."/>
        </authorList>
    </citation>
    <scope>NUCLEOTIDE SEQUENCE [LARGE SCALE GENOMIC DNA]</scope>
    <source>
        <strain evidence="9 10">UAMH 7357</strain>
    </source>
</reference>
<dbReference type="GO" id="GO:0006397">
    <property type="term" value="P:mRNA processing"/>
    <property type="evidence" value="ECO:0007669"/>
    <property type="project" value="UniProtKB-KW"/>
</dbReference>
<evidence type="ECO:0000256" key="4">
    <source>
        <dbReference type="ARBA" id="ARBA00022884"/>
    </source>
</evidence>
<keyword evidence="4 6" id="KW-0694">RNA-binding</keyword>
<dbReference type="EMBL" id="KZ613515">
    <property type="protein sequence ID" value="PMD15210.1"/>
    <property type="molecule type" value="Genomic_DNA"/>
</dbReference>
<dbReference type="GO" id="GO:0005737">
    <property type="term" value="C:cytoplasm"/>
    <property type="evidence" value="ECO:0007669"/>
    <property type="project" value="TreeGrafter"/>
</dbReference>
<dbReference type="Gene3D" id="3.30.70.330">
    <property type="match status" value="2"/>
</dbReference>
<dbReference type="SMART" id="SM00360">
    <property type="entry name" value="RRM"/>
    <property type="match status" value="1"/>
</dbReference>
<dbReference type="InterPro" id="IPR000504">
    <property type="entry name" value="RRM_dom"/>
</dbReference>
<evidence type="ECO:0000256" key="3">
    <source>
        <dbReference type="ARBA" id="ARBA00022737"/>
    </source>
</evidence>
<evidence type="ECO:0000313" key="10">
    <source>
        <dbReference type="Proteomes" id="UP000235672"/>
    </source>
</evidence>
<evidence type="ECO:0000256" key="7">
    <source>
        <dbReference type="SAM" id="MobiDB-lite"/>
    </source>
</evidence>
<protein>
    <recommendedName>
        <fullName evidence="8">RRM domain-containing protein</fullName>
    </recommendedName>
</protein>
<evidence type="ECO:0000256" key="6">
    <source>
        <dbReference type="PROSITE-ProRule" id="PRU00176"/>
    </source>
</evidence>
<accession>A0A2J6PME6</accession>
<keyword evidence="10" id="KW-1185">Reference proteome</keyword>
<dbReference type="GO" id="GO:0003729">
    <property type="term" value="F:mRNA binding"/>
    <property type="evidence" value="ECO:0007669"/>
    <property type="project" value="TreeGrafter"/>
</dbReference>
<feature type="compositionally biased region" description="Basic and acidic residues" evidence="7">
    <location>
        <begin position="388"/>
        <end position="403"/>
    </location>
</feature>
<keyword evidence="5" id="KW-0539">Nucleus</keyword>
<organism evidence="9 10">
    <name type="scientific">Hyaloscypha hepaticicola</name>
    <dbReference type="NCBI Taxonomy" id="2082293"/>
    <lineage>
        <taxon>Eukaryota</taxon>
        <taxon>Fungi</taxon>
        <taxon>Dikarya</taxon>
        <taxon>Ascomycota</taxon>
        <taxon>Pezizomycotina</taxon>
        <taxon>Leotiomycetes</taxon>
        <taxon>Helotiales</taxon>
        <taxon>Hyaloscyphaceae</taxon>
        <taxon>Hyaloscypha</taxon>
    </lineage>
</organism>
<sequence>MPLIPPGDETGEYYIAVAGLPWNCSWQKLKDFARNQQPDGSYIEIDHAMVYPHNQTDGWVRVKGKENFLKAFAHLNGGELEHKALLADGRNGTGPIMLCDLGVVTPPSQRSRSESTIPEYSAPPGYQQYSGQSMQLYSTQETFSEWNQQTPSNYSPVYSTSPYYQPPSPNYEAPLNTFAVNQPLEYLTAAPQPAIVYAGNMAPSTPVYMPQRQPVYACFPMAFDTGLMSPPNTVRTIQQGSTGAFSGPVVQIEARKVIIKGLPRDTSEAALINLIDQFCSRSSSSRSHRSYRSSIQHVDLAQHSDGRLKGHAFIIFETHSIAKKLVEAIDGHKYQGRELRATLAKEGVEPAENVYQQQQLQQPQQQGYLAPEYKSGSPSMTFVKVEERQGAALKECTDTRPDGNGEGSSKPNKGKEKTGDSRSEDRGAKSRPKNKDPMRGTPAVVDGSGRRRH</sequence>
<dbReference type="InterPro" id="IPR012677">
    <property type="entry name" value="Nucleotide-bd_a/b_plait_sf"/>
</dbReference>
<keyword evidence="3" id="KW-0677">Repeat</keyword>
<gene>
    <name evidence="9" type="ORF">NA56DRAFT_710144</name>
</gene>
<dbReference type="PANTHER" id="PTHR23003">
    <property type="entry name" value="RNA RECOGNITION MOTIF RRM DOMAIN CONTAINING PROTEIN"/>
    <property type="match status" value="1"/>
</dbReference>
<dbReference type="PANTHER" id="PTHR23003:SF62">
    <property type="entry name" value="SERINE_ARGININE (SR)-TYPE SHUTTLING MRNA BINDING PROTEIN NPL3"/>
    <property type="match status" value="1"/>
</dbReference>
<evidence type="ECO:0000256" key="1">
    <source>
        <dbReference type="ARBA" id="ARBA00004123"/>
    </source>
</evidence>
<name>A0A2J6PME6_9HELO</name>